<dbReference type="RefSeq" id="WP_207705181.1">
    <property type="nucleotide sequence ID" value="NZ_JAFREL020000005.1"/>
</dbReference>
<sequence>MKRKKNVVLFICLMIVLIPLICFFSQKKLADKEKIEAKPNETTTIDIGSVYQQLIPADAPNLIEPELISKGTFHNYVQDATKVKSFRKNRIFAESSMVNDNISSAVRTSDGGVISLRIYNGYNQNKLNKLDMRTAALIKTDAQGNEITRVWLNTTEPPYIYGAPLNPSVTFQAAAPSLIFKTNSVHGDYVVYWMQGRKRFQTIFKENLALYTAEMNNNNYTFYGTYNRSAYDPIRGTKYIMPYVTDAVADTQPGDDRLNYLKYYRINEEGQFIGEIKAQTIENYLWIHHNTNYQGLLGGNRPGRNYVYNGIAGNSVATDYRERTIMIQEMGDINASENRFQGLVVYNKNNEGIEYMYLPVENQTQMELTYQPDISTDKKYYFTRKKVIDGSFDLMVYDSVEGRVQETPVLSFPKGSNVKFSKAPEGGNTFYGRVPAFTGSLSGLGPEQTEAGGYLVLGNTDTNFSKIASANHFNVDVKNLNIEGLIYLNDAQKEDYFIYGRFTGVGNAGLPDHFVDKIVAVTVDQYTDKTGLDNPDAGTNAFYGSLKLKDDFAPVIKAPSMTLDREFFSKEKDGRWNDPAYGYNQIDGYNYLDRYLITGNPHLVNNPALNLPNRIEVYDNHDFNYSLNPGLNNQDWLNKRINRNPKVNLTNMNSHPIDWNALGFQQNKIGPQRVTYFVSDSQKQITATSRIVNTKARQTTEAGNYFIDANNFHIPLNGIANAIPDANTFKRLAKTLVWNGTDGKIYENSEINIQSEYVVVNNTQLQALRNAANTKENAKPFPVDITFQYELGKYLTNRVWVFTTTKNTVPNNEPGYTAVTPEETNGYVYYADDYSLPLVSAKYHTGQDILNNANVRVYDYYSIEENSPELPTIIDKANNQSLLNLLNLPNIQGAVETGVVKPDFEFVYGGETTRYHTQNRKTKGTLDITLTGEIKLNIRQVVLDSQKDLVVPKEGYVKLLNMNPDTSKSQRALFNAVTNSGKYTGVFSSEPLFKTYKLVLDTANNKKVVIKPIIPEFYEYAGYISTQAYYQHERKNIANHEYTYDLLGQAERYEMWVTLYIKPIVTDENLPSPYSWDYKLNDFGTIKIE</sequence>
<keyword evidence="1" id="KW-0472">Membrane</keyword>
<proteinExistence type="predicted"/>
<evidence type="ECO:0000313" key="3">
    <source>
        <dbReference type="Proteomes" id="UP000664357"/>
    </source>
</evidence>
<reference evidence="2 3" key="2">
    <citation type="submission" date="2024-02" db="EMBL/GenBank/DDBJ databases">
        <title>The Genome Sequence of Enterococcus sp. DIV0159.</title>
        <authorList>
            <person name="Earl A."/>
            <person name="Manson A."/>
            <person name="Gilmore M."/>
            <person name="Sanders J."/>
            <person name="Shea T."/>
            <person name="Howe W."/>
            <person name="Livny J."/>
            <person name="Cuomo C."/>
            <person name="Neafsey D."/>
            <person name="Birren B."/>
        </authorList>
    </citation>
    <scope>NUCLEOTIDE SEQUENCE [LARGE SCALE GENOMIC DNA]</scope>
    <source>
        <strain evidence="2 3">665A</strain>
    </source>
</reference>
<reference evidence="2 3" key="1">
    <citation type="submission" date="2021-03" db="EMBL/GenBank/DDBJ databases">
        <authorList>
            <person name="Gilmore M.S."/>
            <person name="Schwartzman J."/>
            <person name="Van Tyne D."/>
            <person name="Martin M."/>
            <person name="Earl A.M."/>
            <person name="Manson A.L."/>
            <person name="Straub T."/>
            <person name="Salamzade R."/>
            <person name="Saavedra J."/>
            <person name="Lebreton F."/>
            <person name="Prichula J."/>
            <person name="Schaufler K."/>
            <person name="Gaca A."/>
            <person name="Sgardioli B."/>
            <person name="Wagenaar J."/>
            <person name="Strong T."/>
        </authorList>
    </citation>
    <scope>NUCLEOTIDE SEQUENCE [LARGE SCALE GENOMIC DNA]</scope>
    <source>
        <strain evidence="2 3">665A</strain>
    </source>
</reference>
<keyword evidence="1" id="KW-0812">Transmembrane</keyword>
<accession>A0ABV0EVM0</accession>
<gene>
    <name evidence="2" type="ORF">JZO67_004666</name>
</gene>
<keyword evidence="1" id="KW-1133">Transmembrane helix</keyword>
<comment type="caution">
    <text evidence="2">The sequence shown here is derived from an EMBL/GenBank/DDBJ whole genome shotgun (WGS) entry which is preliminary data.</text>
</comment>
<protein>
    <recommendedName>
        <fullName evidence="4">DUF5704 domain-containing protein</fullName>
    </recommendedName>
</protein>
<feature type="transmembrane region" description="Helical" evidence="1">
    <location>
        <begin position="7"/>
        <end position="26"/>
    </location>
</feature>
<evidence type="ECO:0008006" key="4">
    <source>
        <dbReference type="Google" id="ProtNLM"/>
    </source>
</evidence>
<dbReference type="EMBL" id="JAFREL020000005">
    <property type="protein sequence ID" value="MEO1772684.1"/>
    <property type="molecule type" value="Genomic_DNA"/>
</dbReference>
<dbReference type="Proteomes" id="UP000664357">
    <property type="component" value="Unassembled WGS sequence"/>
</dbReference>
<evidence type="ECO:0000256" key="1">
    <source>
        <dbReference type="SAM" id="Phobius"/>
    </source>
</evidence>
<organism evidence="2 3">
    <name type="scientific">Candidatus Enterococcus ferrettii</name>
    <dbReference type="NCBI Taxonomy" id="2815324"/>
    <lineage>
        <taxon>Bacteria</taxon>
        <taxon>Bacillati</taxon>
        <taxon>Bacillota</taxon>
        <taxon>Bacilli</taxon>
        <taxon>Lactobacillales</taxon>
        <taxon>Enterococcaceae</taxon>
        <taxon>Enterococcus</taxon>
    </lineage>
</organism>
<keyword evidence="3" id="KW-1185">Reference proteome</keyword>
<name>A0ABV0EVM0_9ENTE</name>
<evidence type="ECO:0000313" key="2">
    <source>
        <dbReference type="EMBL" id="MEO1772684.1"/>
    </source>
</evidence>